<evidence type="ECO:0000256" key="2">
    <source>
        <dbReference type="SAM" id="MobiDB-lite"/>
    </source>
</evidence>
<protein>
    <recommendedName>
        <fullName evidence="1">Peptidyl-prolyl cis-trans isomerase</fullName>
        <shortName evidence="1">PPIase</shortName>
        <ecNumber evidence="1">5.2.1.8</ecNumber>
    </recommendedName>
</protein>
<feature type="compositionally biased region" description="Polar residues" evidence="2">
    <location>
        <begin position="40"/>
        <end position="50"/>
    </location>
</feature>
<keyword evidence="1" id="KW-0413">Isomerase</keyword>
<gene>
    <name evidence="5" type="ORF">PM001_LOCUS7940</name>
</gene>
<feature type="compositionally biased region" description="Basic and acidic residues" evidence="2">
    <location>
        <begin position="53"/>
        <end position="65"/>
    </location>
</feature>
<dbReference type="AlphaFoldDB" id="A0AAV1TKP6"/>
<comment type="similarity">
    <text evidence="1">Belongs to the cyclophilin-type PPIase family.</text>
</comment>
<dbReference type="GO" id="GO:0003755">
    <property type="term" value="F:peptidyl-prolyl cis-trans isomerase activity"/>
    <property type="evidence" value="ECO:0007669"/>
    <property type="project" value="UniProtKB-UniRule"/>
</dbReference>
<dbReference type="PRINTS" id="PR00153">
    <property type="entry name" value="CSAPPISMRASE"/>
</dbReference>
<dbReference type="Pfam" id="PF00160">
    <property type="entry name" value="Pro_isomerase"/>
    <property type="match status" value="1"/>
</dbReference>
<dbReference type="InterPro" id="IPR002130">
    <property type="entry name" value="Cyclophilin-type_PPIase_dom"/>
</dbReference>
<dbReference type="GO" id="GO:0016018">
    <property type="term" value="F:cyclosporin A binding"/>
    <property type="evidence" value="ECO:0007669"/>
    <property type="project" value="TreeGrafter"/>
</dbReference>
<dbReference type="Gene3D" id="2.40.100.10">
    <property type="entry name" value="Cyclophilin-like"/>
    <property type="match status" value="1"/>
</dbReference>
<dbReference type="GO" id="GO:0005737">
    <property type="term" value="C:cytoplasm"/>
    <property type="evidence" value="ECO:0007669"/>
    <property type="project" value="TreeGrafter"/>
</dbReference>
<keyword evidence="1" id="KW-0697">Rotamase</keyword>
<dbReference type="GO" id="GO:0006457">
    <property type="term" value="P:protein folding"/>
    <property type="evidence" value="ECO:0007669"/>
    <property type="project" value="TreeGrafter"/>
</dbReference>
<reference evidence="5" key="1">
    <citation type="submission" date="2024-01" db="EMBL/GenBank/DDBJ databases">
        <authorList>
            <person name="Webb A."/>
        </authorList>
    </citation>
    <scope>NUCLEOTIDE SEQUENCE</scope>
    <source>
        <strain evidence="5">Pm1</strain>
    </source>
</reference>
<feature type="transmembrane region" description="Helical" evidence="3">
    <location>
        <begin position="14"/>
        <end position="34"/>
    </location>
</feature>
<keyword evidence="3" id="KW-0812">Transmembrane</keyword>
<name>A0AAV1TKP6_9STRA</name>
<dbReference type="PANTHER" id="PTHR11071">
    <property type="entry name" value="PEPTIDYL-PROLYL CIS-TRANS ISOMERASE"/>
    <property type="match status" value="1"/>
</dbReference>
<keyword evidence="3" id="KW-0472">Membrane</keyword>
<keyword evidence="3" id="KW-1133">Transmembrane helix</keyword>
<evidence type="ECO:0000313" key="6">
    <source>
        <dbReference type="Proteomes" id="UP001162060"/>
    </source>
</evidence>
<feature type="domain" description="PPIase cyclophilin-type" evidence="4">
    <location>
        <begin position="85"/>
        <end position="247"/>
    </location>
</feature>
<comment type="catalytic activity">
    <reaction evidence="1">
        <text>[protein]-peptidylproline (omega=180) = [protein]-peptidylproline (omega=0)</text>
        <dbReference type="Rhea" id="RHEA:16237"/>
        <dbReference type="Rhea" id="RHEA-COMP:10747"/>
        <dbReference type="Rhea" id="RHEA-COMP:10748"/>
        <dbReference type="ChEBI" id="CHEBI:83833"/>
        <dbReference type="ChEBI" id="CHEBI:83834"/>
        <dbReference type="EC" id="5.2.1.8"/>
    </reaction>
</comment>
<dbReference type="PANTHER" id="PTHR11071:SF553">
    <property type="entry name" value="PEPTIDYL-PROLYL CIS-TRANS ISOMERASE"/>
    <property type="match status" value="1"/>
</dbReference>
<dbReference type="InterPro" id="IPR029000">
    <property type="entry name" value="Cyclophilin-like_dom_sf"/>
</dbReference>
<dbReference type="EC" id="5.2.1.8" evidence="1"/>
<comment type="caution">
    <text evidence="5">The sequence shown here is derived from an EMBL/GenBank/DDBJ whole genome shotgun (WGS) entry which is preliminary data.</text>
</comment>
<dbReference type="FunFam" id="2.40.100.10:FF:000050">
    <property type="entry name" value="Peptidyl-prolyl cis-trans isomerase"/>
    <property type="match status" value="1"/>
</dbReference>
<dbReference type="PROSITE" id="PS50072">
    <property type="entry name" value="CSA_PPIASE_2"/>
    <property type="match status" value="1"/>
</dbReference>
<evidence type="ECO:0000256" key="1">
    <source>
        <dbReference type="RuleBase" id="RU363019"/>
    </source>
</evidence>
<feature type="region of interest" description="Disordered" evidence="2">
    <location>
        <begin position="40"/>
        <end position="65"/>
    </location>
</feature>
<dbReference type="EMBL" id="CAKLBY020000066">
    <property type="protein sequence ID" value="CAK7922769.1"/>
    <property type="molecule type" value="Genomic_DNA"/>
</dbReference>
<proteinExistence type="inferred from homology"/>
<sequence>MGPRRGITWDARKAIVLAMGLLIVSYFFVMNVLFDLSPQNPSHGTSQTNAPGKLEDSAREEEEKSGILATKKLPIEPRADRKYVWLDVAIDDKDVGRVTIELFADHVPKAAENFRALVTGEKGPEYSYKGSVCHRIIKDFIVQCGDFTRGTGTGGRSIYGAAFDDEPNGLRLQHSKRYLLQMANSGRNTNGSQFCFMLKAAPHLNGMHVVFGEVIDGFDVVDKMEGAGVEKDGTRLQHKVSFTDGGELLF</sequence>
<evidence type="ECO:0000259" key="4">
    <source>
        <dbReference type="PROSITE" id="PS50072"/>
    </source>
</evidence>
<accession>A0AAV1TKP6</accession>
<evidence type="ECO:0000313" key="5">
    <source>
        <dbReference type="EMBL" id="CAK7922769.1"/>
    </source>
</evidence>
<dbReference type="Proteomes" id="UP001162060">
    <property type="component" value="Unassembled WGS sequence"/>
</dbReference>
<organism evidence="5 6">
    <name type="scientific">Peronospora matthiolae</name>
    <dbReference type="NCBI Taxonomy" id="2874970"/>
    <lineage>
        <taxon>Eukaryota</taxon>
        <taxon>Sar</taxon>
        <taxon>Stramenopiles</taxon>
        <taxon>Oomycota</taxon>
        <taxon>Peronosporomycetes</taxon>
        <taxon>Peronosporales</taxon>
        <taxon>Peronosporaceae</taxon>
        <taxon>Peronospora</taxon>
    </lineage>
</organism>
<comment type="function">
    <text evidence="1">PPIases accelerate the folding of proteins. It catalyzes the cis-trans isomerization of proline imidic peptide bonds in oligopeptides.</text>
</comment>
<dbReference type="SUPFAM" id="SSF50891">
    <property type="entry name" value="Cyclophilin-like"/>
    <property type="match status" value="1"/>
</dbReference>
<evidence type="ECO:0000256" key="3">
    <source>
        <dbReference type="SAM" id="Phobius"/>
    </source>
</evidence>